<dbReference type="AlphaFoldDB" id="A0A6L5YBN7"/>
<keyword evidence="1" id="KW-0472">Membrane</keyword>
<dbReference type="EMBL" id="VUNH01000002">
    <property type="protein sequence ID" value="MST54952.1"/>
    <property type="molecule type" value="Genomic_DNA"/>
</dbReference>
<gene>
    <name evidence="2" type="ORF">FYJ74_02655</name>
</gene>
<sequence length="253" mass="27027">MKKIIGTVLVLLGIGTGALVWKMHTDMPKAQEQLAAAAFLSEPAVLLENEGRLVVCSGTLEMTAPAVDGELNVTLPSPKAERLTERYENAGTAGKPKYEWRKVYSGALGSRKLVGEARLGTFVLAPELLETLPTPAFCQEFDGEELARAGLEMYSKLLGNERYLSRSKGNVRGALRFSYRISNLGGRQVTVKAIQKDGVLHPAPDQAPCVLEGILSREEVLKDSEESGAMGLATGAVIAALLLAAGVVTFCRG</sequence>
<keyword evidence="3" id="KW-1185">Reference proteome</keyword>
<keyword evidence="1" id="KW-1133">Transmembrane helix</keyword>
<evidence type="ECO:0000313" key="2">
    <source>
        <dbReference type="EMBL" id="MST54952.1"/>
    </source>
</evidence>
<name>A0A6L5YBN7_9BACT</name>
<evidence type="ECO:0000313" key="3">
    <source>
        <dbReference type="Proteomes" id="UP000473699"/>
    </source>
</evidence>
<accession>A0A6L5YBN7</accession>
<evidence type="ECO:0000256" key="1">
    <source>
        <dbReference type="SAM" id="Phobius"/>
    </source>
</evidence>
<organism evidence="2 3">
    <name type="scientific">Pyramidobacter porci</name>
    <dbReference type="NCBI Taxonomy" id="2605789"/>
    <lineage>
        <taxon>Bacteria</taxon>
        <taxon>Thermotogati</taxon>
        <taxon>Synergistota</taxon>
        <taxon>Synergistia</taxon>
        <taxon>Synergistales</taxon>
        <taxon>Dethiosulfovibrionaceae</taxon>
        <taxon>Pyramidobacter</taxon>
    </lineage>
</organism>
<comment type="caution">
    <text evidence="2">The sequence shown here is derived from an EMBL/GenBank/DDBJ whole genome shotgun (WGS) entry which is preliminary data.</text>
</comment>
<protein>
    <submittedName>
        <fullName evidence="2">Uncharacterized protein</fullName>
    </submittedName>
</protein>
<dbReference type="Proteomes" id="UP000473699">
    <property type="component" value="Unassembled WGS sequence"/>
</dbReference>
<keyword evidence="1" id="KW-0812">Transmembrane</keyword>
<reference evidence="2 3" key="1">
    <citation type="submission" date="2019-08" db="EMBL/GenBank/DDBJ databases">
        <title>In-depth cultivation of the pig gut microbiome towards novel bacterial diversity and tailored functional studies.</title>
        <authorList>
            <person name="Wylensek D."/>
            <person name="Hitch T.C.A."/>
            <person name="Clavel T."/>
        </authorList>
    </citation>
    <scope>NUCLEOTIDE SEQUENCE [LARGE SCALE GENOMIC DNA]</scope>
    <source>
        <strain evidence="2 3">SM-530-WT-4B</strain>
    </source>
</reference>
<dbReference type="RefSeq" id="WP_154528060.1">
    <property type="nucleotide sequence ID" value="NZ_VUNH01000002.1"/>
</dbReference>
<proteinExistence type="predicted"/>
<feature type="transmembrane region" description="Helical" evidence="1">
    <location>
        <begin position="229"/>
        <end position="251"/>
    </location>
</feature>